<dbReference type="InterPro" id="IPR001757">
    <property type="entry name" value="P_typ_ATPase"/>
</dbReference>
<evidence type="ECO:0000256" key="7">
    <source>
        <dbReference type="ARBA" id="ARBA00022967"/>
    </source>
</evidence>
<dbReference type="InterPro" id="IPR059000">
    <property type="entry name" value="ATPase_P-type_domA"/>
</dbReference>
<dbReference type="InterPro" id="IPR004014">
    <property type="entry name" value="ATPase_P-typ_cation-transptr_N"/>
</dbReference>
<dbReference type="Gene3D" id="2.70.150.10">
    <property type="entry name" value="Calcium-transporting ATPase, cytoplasmic transduction domain A"/>
    <property type="match status" value="1"/>
</dbReference>
<feature type="transmembrane region" description="Helical" evidence="10">
    <location>
        <begin position="797"/>
        <end position="814"/>
    </location>
</feature>
<evidence type="ECO:0000256" key="2">
    <source>
        <dbReference type="ARBA" id="ARBA00005675"/>
    </source>
</evidence>
<dbReference type="NCBIfam" id="TIGR01494">
    <property type="entry name" value="ATPase_P-type"/>
    <property type="match status" value="3"/>
</dbReference>
<evidence type="ECO:0000256" key="6">
    <source>
        <dbReference type="ARBA" id="ARBA00022840"/>
    </source>
</evidence>
<dbReference type="PANTHER" id="PTHR43294:SF21">
    <property type="entry name" value="CATION TRANSPORTING ATPASE"/>
    <property type="match status" value="1"/>
</dbReference>
<feature type="transmembrane region" description="Helical" evidence="10">
    <location>
        <begin position="242"/>
        <end position="265"/>
    </location>
</feature>
<dbReference type="InterPro" id="IPR023214">
    <property type="entry name" value="HAD_sf"/>
</dbReference>
<keyword evidence="7" id="KW-1278">Translocase</keyword>
<evidence type="ECO:0000256" key="10">
    <source>
        <dbReference type="SAM" id="Phobius"/>
    </source>
</evidence>
<evidence type="ECO:0000256" key="8">
    <source>
        <dbReference type="ARBA" id="ARBA00022989"/>
    </source>
</evidence>
<protein>
    <recommendedName>
        <fullName evidence="11">Cation-transporting P-type ATPase N-terminal domain-containing protein</fullName>
    </recommendedName>
</protein>
<dbReference type="SFLD" id="SFLDG00002">
    <property type="entry name" value="C1.7:_P-type_atpase_like"/>
    <property type="match status" value="1"/>
</dbReference>
<feature type="transmembrane region" description="Helical" evidence="10">
    <location>
        <begin position="772"/>
        <end position="791"/>
    </location>
</feature>
<dbReference type="OrthoDB" id="9763278at2"/>
<keyword evidence="4 10" id="KW-0812">Transmembrane</keyword>
<dbReference type="SUPFAM" id="SSF81660">
    <property type="entry name" value="Metal cation-transporting ATPase, ATP-binding domain N"/>
    <property type="match status" value="1"/>
</dbReference>
<organism evidence="12 13">
    <name type="scientific">Oceanidesulfovibrio indonesiensis</name>
    <dbReference type="NCBI Taxonomy" id="54767"/>
    <lineage>
        <taxon>Bacteria</taxon>
        <taxon>Pseudomonadati</taxon>
        <taxon>Thermodesulfobacteriota</taxon>
        <taxon>Desulfovibrionia</taxon>
        <taxon>Desulfovibrionales</taxon>
        <taxon>Desulfovibrionaceae</taxon>
        <taxon>Oceanidesulfovibrio</taxon>
    </lineage>
</organism>
<dbReference type="SUPFAM" id="SSF56784">
    <property type="entry name" value="HAD-like"/>
    <property type="match status" value="1"/>
</dbReference>
<dbReference type="Pfam" id="PF00689">
    <property type="entry name" value="Cation_ATPase_C"/>
    <property type="match status" value="1"/>
</dbReference>
<dbReference type="Pfam" id="PF00122">
    <property type="entry name" value="E1-E2_ATPase"/>
    <property type="match status" value="1"/>
</dbReference>
<dbReference type="SUPFAM" id="SSF81665">
    <property type="entry name" value="Calcium ATPase, transmembrane domain M"/>
    <property type="match status" value="1"/>
</dbReference>
<dbReference type="InterPro" id="IPR050510">
    <property type="entry name" value="Cation_transp_ATPase_P-type"/>
</dbReference>
<feature type="transmembrane region" description="Helical" evidence="10">
    <location>
        <begin position="834"/>
        <end position="852"/>
    </location>
</feature>
<dbReference type="Gene3D" id="1.20.1110.10">
    <property type="entry name" value="Calcium-transporting ATPase, transmembrane domain"/>
    <property type="match status" value="1"/>
</dbReference>
<evidence type="ECO:0000256" key="9">
    <source>
        <dbReference type="ARBA" id="ARBA00023136"/>
    </source>
</evidence>
<feature type="transmembrane region" description="Helical" evidence="10">
    <location>
        <begin position="695"/>
        <end position="716"/>
    </location>
</feature>
<dbReference type="SFLD" id="SFLDF00027">
    <property type="entry name" value="p-type_atpase"/>
    <property type="match status" value="1"/>
</dbReference>
<keyword evidence="8 10" id="KW-1133">Transmembrane helix</keyword>
<evidence type="ECO:0000256" key="3">
    <source>
        <dbReference type="ARBA" id="ARBA00022475"/>
    </source>
</evidence>
<accession>A0A7M3MIP7</accession>
<proteinExistence type="inferred from homology"/>
<dbReference type="EMBL" id="QMIE01000002">
    <property type="protein sequence ID" value="TVM19265.1"/>
    <property type="molecule type" value="Genomic_DNA"/>
</dbReference>
<keyword evidence="9 10" id="KW-0472">Membrane</keyword>
<name>A0A7M3MIP7_9BACT</name>
<dbReference type="Gene3D" id="3.40.1110.10">
    <property type="entry name" value="Calcium-transporting ATPase, cytoplasmic domain N"/>
    <property type="match status" value="1"/>
</dbReference>
<dbReference type="InterPro" id="IPR023298">
    <property type="entry name" value="ATPase_P-typ_TM_dom_sf"/>
</dbReference>
<dbReference type="PRINTS" id="PR00121">
    <property type="entry name" value="NAKATPASE"/>
</dbReference>
<reference evidence="12 13" key="1">
    <citation type="submission" date="2018-06" db="EMBL/GenBank/DDBJ databases">
        <title>Complete genome of Desulfovibrio indonesiensis P37SLT.</title>
        <authorList>
            <person name="Crispim J.S."/>
            <person name="Vidigal P.M.P."/>
            <person name="Silva L.C.F."/>
            <person name="Laguardia C.N."/>
            <person name="Araujo L.C."/>
            <person name="Dias R.S."/>
            <person name="Sousa M.P."/>
            <person name="Paula S.O."/>
            <person name="Silva C."/>
        </authorList>
    </citation>
    <scope>NUCLEOTIDE SEQUENCE [LARGE SCALE GENOMIC DNA]</scope>
    <source>
        <strain evidence="12 13">P37SLT</strain>
    </source>
</reference>
<keyword evidence="5" id="KW-0547">Nucleotide-binding</keyword>
<dbReference type="InterPro" id="IPR023299">
    <property type="entry name" value="ATPase_P-typ_cyto_dom_N"/>
</dbReference>
<evidence type="ECO:0000256" key="5">
    <source>
        <dbReference type="ARBA" id="ARBA00022741"/>
    </source>
</evidence>
<dbReference type="FunFam" id="3.40.50.1000:FF:000028">
    <property type="entry name" value="Calcium-transporting P-type ATPase, putative"/>
    <property type="match status" value="1"/>
</dbReference>
<dbReference type="PANTHER" id="PTHR43294">
    <property type="entry name" value="SODIUM/POTASSIUM-TRANSPORTING ATPASE SUBUNIT ALPHA"/>
    <property type="match status" value="1"/>
</dbReference>
<dbReference type="Pfam" id="PF13246">
    <property type="entry name" value="Cation_ATPase"/>
    <property type="match status" value="1"/>
</dbReference>
<dbReference type="GO" id="GO:0016887">
    <property type="term" value="F:ATP hydrolysis activity"/>
    <property type="evidence" value="ECO:0007669"/>
    <property type="project" value="InterPro"/>
</dbReference>
<gene>
    <name evidence="12" type="ORF">DPQ33_02585</name>
</gene>
<dbReference type="Pfam" id="PF00690">
    <property type="entry name" value="Cation_ATPase_N"/>
    <property type="match status" value="1"/>
</dbReference>
<evidence type="ECO:0000259" key="11">
    <source>
        <dbReference type="SMART" id="SM00831"/>
    </source>
</evidence>
<dbReference type="PRINTS" id="PR00119">
    <property type="entry name" value="CATATPASE"/>
</dbReference>
<comment type="subcellular location">
    <subcellularLocation>
        <location evidence="1">Cell membrane</location>
        <topology evidence="1">Multi-pass membrane protein</topology>
    </subcellularLocation>
</comment>
<feature type="transmembrane region" description="Helical" evidence="10">
    <location>
        <begin position="271"/>
        <end position="297"/>
    </location>
</feature>
<feature type="transmembrane region" description="Helical" evidence="10">
    <location>
        <begin position="722"/>
        <end position="744"/>
    </location>
</feature>
<keyword evidence="3" id="KW-1003">Cell membrane</keyword>
<evidence type="ECO:0000313" key="12">
    <source>
        <dbReference type="EMBL" id="TVM19265.1"/>
    </source>
</evidence>
<dbReference type="GO" id="GO:0019829">
    <property type="term" value="F:ATPase-coupled monoatomic cation transmembrane transporter activity"/>
    <property type="evidence" value="ECO:0007669"/>
    <property type="project" value="TreeGrafter"/>
</dbReference>
<dbReference type="SMART" id="SM00831">
    <property type="entry name" value="Cation_ATPase_N"/>
    <property type="match status" value="1"/>
</dbReference>
<dbReference type="InterPro" id="IPR018303">
    <property type="entry name" value="ATPase_P-typ_P_site"/>
</dbReference>
<dbReference type="SFLD" id="SFLDS00003">
    <property type="entry name" value="Haloacid_Dehalogenase"/>
    <property type="match status" value="1"/>
</dbReference>
<evidence type="ECO:0000256" key="1">
    <source>
        <dbReference type="ARBA" id="ARBA00004651"/>
    </source>
</evidence>
<evidence type="ECO:0000313" key="13">
    <source>
        <dbReference type="Proteomes" id="UP000448292"/>
    </source>
</evidence>
<keyword evidence="6" id="KW-0067">ATP-binding</keyword>
<feature type="transmembrane region" description="Helical" evidence="10">
    <location>
        <begin position="858"/>
        <end position="882"/>
    </location>
</feature>
<comment type="caution">
    <text evidence="12">The sequence shown here is derived from an EMBL/GenBank/DDBJ whole genome shotgun (WGS) entry which is preliminary data.</text>
</comment>
<dbReference type="InterPro" id="IPR006068">
    <property type="entry name" value="ATPase_P-typ_cation-transptr_C"/>
</dbReference>
<dbReference type="Pfam" id="PF08282">
    <property type="entry name" value="Hydrolase_3"/>
    <property type="match status" value="1"/>
</dbReference>
<dbReference type="InterPro" id="IPR036412">
    <property type="entry name" value="HAD-like_sf"/>
</dbReference>
<evidence type="ECO:0000256" key="4">
    <source>
        <dbReference type="ARBA" id="ARBA00022692"/>
    </source>
</evidence>
<dbReference type="SUPFAM" id="SSF81653">
    <property type="entry name" value="Calcium ATPase, transduction domain A"/>
    <property type="match status" value="1"/>
</dbReference>
<sequence>MDSTAWHTIPTDELFEKLESSADGLDQEAAKQRVERFGANELKGEEGHGLLAHIIEQLKSPLIYLLFAAAIVSLVAGKYIDSAVIAAVVVLNTILGVAQQWRAEKALEALRGLSAPRARVLRNGSIHEVAATKVVPGDVLVLGRGDRVAADARMLSASGLMVDESSLTGESEPVAKHPGDIEKDATLADRTNMVFMSTLVTDGRGRAMVTATGMDTAIGEIAGEVHSAEREQTPLQRRLGHLSIYIGGAAILLALGVFGLGWLRGYELVEMILYSVAVAVSAIPEGLPAVISVTLALGVRRMADRNAVIRRLPAVETLGSTTVICSDKTGTITKNQMTTVRVWAGGHMYEVEGKGYSPAGDIRPLEEGEVENREDLEFLMRIGALNNDADLAEDEDTGAWQVKGTPTEGALLSAAAKVGVDYEKLQEEYPREADIPFSSKRQYMATLHEFPEDDQSLLLVKGAPERILEFCSHILVNGESVEIDEDWKARLEEINHDMAGDGLRVVAGAWRAFEPGKDGVSKEDVRQGLTLAGFWGIMDPPRESAIQAIEDAHRAGIRVIMLTGDHASTARAIAYKTGIGEEQERVITGKAVESMSDEELDKSVRESNVYARVSPQHKLRIMKALQAQGEIVAMTGDGVNDAPTLKNAGIGVAMGQTGSEVAREASDMVLTDDNFATILSAVEEGRTIFNNLRRVVFFLLTTNLGEIITLAAALVLGMPLPVTAVMILWINLITDGVCTVPLGIEPRHEDVLSAKPRPPKEGILDMRTLRRILLLAPVMAVGVLAMYKYASHNGEEYAMTIAFTTLAAFQWFQAFNARSCCRSIFSVGLFGNKWLLAGVGAALVLQLGTVYLELGRTIFGTVALSAGDWFLCVLAGSSILVVDEILKAFRVHGRSG</sequence>
<dbReference type="InterPro" id="IPR008250">
    <property type="entry name" value="ATPase_P-typ_transduc_dom_A_sf"/>
</dbReference>
<dbReference type="PROSITE" id="PS00154">
    <property type="entry name" value="ATPASE_E1_E2"/>
    <property type="match status" value="1"/>
</dbReference>
<dbReference type="GO" id="GO:0005886">
    <property type="term" value="C:plasma membrane"/>
    <property type="evidence" value="ECO:0007669"/>
    <property type="project" value="UniProtKB-SubCell"/>
</dbReference>
<dbReference type="InterPro" id="IPR044492">
    <property type="entry name" value="P_typ_ATPase_HD_dom"/>
</dbReference>
<dbReference type="Proteomes" id="UP000448292">
    <property type="component" value="Unassembled WGS sequence"/>
</dbReference>
<dbReference type="AlphaFoldDB" id="A0A7M3MIP7"/>
<keyword evidence="13" id="KW-1185">Reference proteome</keyword>
<dbReference type="Gene3D" id="3.40.50.1000">
    <property type="entry name" value="HAD superfamily/HAD-like"/>
    <property type="match status" value="1"/>
</dbReference>
<dbReference type="GO" id="GO:1902600">
    <property type="term" value="P:proton transmembrane transport"/>
    <property type="evidence" value="ECO:0007669"/>
    <property type="project" value="TreeGrafter"/>
</dbReference>
<dbReference type="GO" id="GO:0005524">
    <property type="term" value="F:ATP binding"/>
    <property type="evidence" value="ECO:0007669"/>
    <property type="project" value="UniProtKB-KW"/>
</dbReference>
<comment type="similarity">
    <text evidence="2">Belongs to the cation transport ATPase (P-type) (TC 3.A.3) family. Type IIA subfamily.</text>
</comment>
<feature type="domain" description="Cation-transporting P-type ATPase N-terminal" evidence="11">
    <location>
        <begin position="5"/>
        <end position="78"/>
    </location>
</feature>
<dbReference type="RefSeq" id="WP_144301622.1">
    <property type="nucleotide sequence ID" value="NZ_QMIE01000002.1"/>
</dbReference>